<evidence type="ECO:0000256" key="8">
    <source>
        <dbReference type="ARBA" id="ARBA00022801"/>
    </source>
</evidence>
<feature type="domain" description="Helicase ATP-binding" evidence="23">
    <location>
        <begin position="689"/>
        <end position="870"/>
    </location>
</feature>
<dbReference type="CDD" id="cd18794">
    <property type="entry name" value="SF2_C_RecQ"/>
    <property type="match status" value="1"/>
</dbReference>
<proteinExistence type="inferred from homology"/>
<dbReference type="GO" id="GO:0005524">
    <property type="term" value="F:ATP binding"/>
    <property type="evidence" value="ECO:0007669"/>
    <property type="project" value="UniProtKB-KW"/>
</dbReference>
<dbReference type="SUPFAM" id="SSF46785">
    <property type="entry name" value="Winged helix' DNA-binding domain"/>
    <property type="match status" value="1"/>
</dbReference>
<dbReference type="GO" id="GO:0003677">
    <property type="term" value="F:DNA binding"/>
    <property type="evidence" value="ECO:0007669"/>
    <property type="project" value="UniProtKB-KW"/>
</dbReference>
<evidence type="ECO:0000256" key="9">
    <source>
        <dbReference type="ARBA" id="ARBA00022806"/>
    </source>
</evidence>
<feature type="domain" description="Helicase C-terminal" evidence="24">
    <location>
        <begin position="894"/>
        <end position="1043"/>
    </location>
</feature>
<comment type="subcellular location">
    <subcellularLocation>
        <location evidence="2">Nucleus</location>
    </subcellularLocation>
</comment>
<dbReference type="GO" id="GO:0000724">
    <property type="term" value="P:double-strand break repair via homologous recombination"/>
    <property type="evidence" value="ECO:0007669"/>
    <property type="project" value="TreeGrafter"/>
</dbReference>
<keyword evidence="8" id="KW-0378">Hydrolase</keyword>
<feature type="region of interest" description="Disordered" evidence="21">
    <location>
        <begin position="1"/>
        <end position="72"/>
    </location>
</feature>
<evidence type="ECO:0000256" key="1">
    <source>
        <dbReference type="ARBA" id="ARBA00001947"/>
    </source>
</evidence>
<evidence type="ECO:0000256" key="7">
    <source>
        <dbReference type="ARBA" id="ARBA00022763"/>
    </source>
</evidence>
<keyword evidence="10" id="KW-0862">Zinc</keyword>
<comment type="similarity">
    <text evidence="3">Belongs to the helicase family. RecQ subfamily.</text>
</comment>
<dbReference type="InterPro" id="IPR004589">
    <property type="entry name" value="DNA_helicase_ATP-dep_RecQ"/>
</dbReference>
<feature type="domain" description="HRDC" evidence="22">
    <location>
        <begin position="1305"/>
        <end position="1388"/>
    </location>
</feature>
<feature type="compositionally biased region" description="Polar residues" evidence="21">
    <location>
        <begin position="285"/>
        <end position="301"/>
    </location>
</feature>
<keyword evidence="9" id="KW-0347">Helicase</keyword>
<evidence type="ECO:0000259" key="22">
    <source>
        <dbReference type="PROSITE" id="PS50967"/>
    </source>
</evidence>
<keyword evidence="4" id="KW-0235">DNA replication</keyword>
<feature type="region of interest" description="Disordered" evidence="21">
    <location>
        <begin position="1411"/>
        <end position="1430"/>
    </location>
</feature>
<keyword evidence="12" id="KW-0238">DNA-binding</keyword>
<feature type="region of interest" description="Disordered" evidence="21">
    <location>
        <begin position="1197"/>
        <end position="1302"/>
    </location>
</feature>
<reference evidence="25 26" key="1">
    <citation type="submission" date="2015-01" db="EMBL/GenBank/DDBJ databases">
        <title>The Genome Sequence of Rhinocladiella mackenzie CBS 650.93.</title>
        <authorList>
            <consortium name="The Broad Institute Genomics Platform"/>
            <person name="Cuomo C."/>
            <person name="de Hoog S."/>
            <person name="Gorbushina A."/>
            <person name="Stielow B."/>
            <person name="Teixiera M."/>
            <person name="Abouelleil A."/>
            <person name="Chapman S.B."/>
            <person name="Priest M."/>
            <person name="Young S.K."/>
            <person name="Wortman J."/>
            <person name="Nusbaum C."/>
            <person name="Birren B."/>
        </authorList>
    </citation>
    <scope>NUCLEOTIDE SEQUENCE [LARGE SCALE GENOMIC DNA]</scope>
    <source>
        <strain evidence="25 26">CBS 650.93</strain>
    </source>
</reference>
<dbReference type="InterPro" id="IPR027417">
    <property type="entry name" value="P-loop_NTPase"/>
</dbReference>
<dbReference type="GO" id="GO:0043138">
    <property type="term" value="F:3'-5' DNA helicase activity"/>
    <property type="evidence" value="ECO:0007669"/>
    <property type="project" value="UniProtKB-EC"/>
</dbReference>
<dbReference type="Gene3D" id="3.40.50.300">
    <property type="entry name" value="P-loop containing nucleotide triphosphate hydrolases"/>
    <property type="match status" value="2"/>
</dbReference>
<dbReference type="InterPro" id="IPR014001">
    <property type="entry name" value="Helicase_ATP-bd"/>
</dbReference>
<dbReference type="Pfam" id="PF16124">
    <property type="entry name" value="RecQ_Zn_bind"/>
    <property type="match status" value="1"/>
</dbReference>
<evidence type="ECO:0000256" key="12">
    <source>
        <dbReference type="ARBA" id="ARBA00023125"/>
    </source>
</evidence>
<evidence type="ECO:0000256" key="15">
    <source>
        <dbReference type="ARBA" id="ARBA00023242"/>
    </source>
</evidence>
<feature type="coiled-coil region" evidence="20">
    <location>
        <begin position="353"/>
        <end position="432"/>
    </location>
</feature>
<dbReference type="VEuPathDB" id="FungiDB:Z518_07303"/>
<feature type="region of interest" description="Disordered" evidence="21">
    <location>
        <begin position="552"/>
        <end position="596"/>
    </location>
</feature>
<keyword evidence="6" id="KW-0547">Nucleotide-binding</keyword>
<dbReference type="GO" id="GO:0006260">
    <property type="term" value="P:DNA replication"/>
    <property type="evidence" value="ECO:0007669"/>
    <property type="project" value="UniProtKB-KW"/>
</dbReference>
<feature type="region of interest" description="Disordered" evidence="21">
    <location>
        <begin position="215"/>
        <end position="335"/>
    </location>
</feature>
<evidence type="ECO:0000259" key="24">
    <source>
        <dbReference type="PROSITE" id="PS51194"/>
    </source>
</evidence>
<comment type="catalytic activity">
    <reaction evidence="18">
        <text>ATP + H2O = ADP + phosphate + H(+)</text>
        <dbReference type="Rhea" id="RHEA:13065"/>
        <dbReference type="ChEBI" id="CHEBI:15377"/>
        <dbReference type="ChEBI" id="CHEBI:15378"/>
        <dbReference type="ChEBI" id="CHEBI:30616"/>
        <dbReference type="ChEBI" id="CHEBI:43474"/>
        <dbReference type="ChEBI" id="CHEBI:456216"/>
    </reaction>
</comment>
<dbReference type="PANTHER" id="PTHR13710:SF153">
    <property type="entry name" value="RECQ-LIKE DNA HELICASE BLM"/>
    <property type="match status" value="1"/>
</dbReference>
<evidence type="ECO:0000313" key="25">
    <source>
        <dbReference type="EMBL" id="KIX03750.1"/>
    </source>
</evidence>
<dbReference type="PANTHER" id="PTHR13710">
    <property type="entry name" value="DNA HELICASE RECQ FAMILY MEMBER"/>
    <property type="match status" value="1"/>
</dbReference>
<evidence type="ECO:0000256" key="14">
    <source>
        <dbReference type="ARBA" id="ARBA00023235"/>
    </source>
</evidence>
<dbReference type="InterPro" id="IPR001650">
    <property type="entry name" value="Helicase_C-like"/>
</dbReference>
<evidence type="ECO:0000256" key="17">
    <source>
        <dbReference type="ARBA" id="ARBA00034808"/>
    </source>
</evidence>
<dbReference type="EMBL" id="KN847479">
    <property type="protein sequence ID" value="KIX03750.1"/>
    <property type="molecule type" value="Genomic_DNA"/>
</dbReference>
<feature type="compositionally biased region" description="Polar residues" evidence="21">
    <location>
        <begin position="1232"/>
        <end position="1241"/>
    </location>
</feature>
<keyword evidence="11" id="KW-0067">ATP-binding</keyword>
<evidence type="ECO:0000256" key="19">
    <source>
        <dbReference type="ARBA" id="ARBA00073450"/>
    </source>
</evidence>
<feature type="compositionally biased region" description="Basic and acidic residues" evidence="21">
    <location>
        <begin position="262"/>
        <end position="282"/>
    </location>
</feature>
<dbReference type="InterPro" id="IPR011545">
    <property type="entry name" value="DEAD/DEAH_box_helicase_dom"/>
</dbReference>
<feature type="compositionally biased region" description="Polar residues" evidence="21">
    <location>
        <begin position="133"/>
        <end position="142"/>
    </location>
</feature>
<dbReference type="EC" id="5.6.2.4" evidence="17"/>
<keyword evidence="15" id="KW-0539">Nucleus</keyword>
<keyword evidence="5" id="KW-0479">Metal-binding</keyword>
<dbReference type="PROSITE" id="PS00690">
    <property type="entry name" value="DEAH_ATP_HELICASE"/>
    <property type="match status" value="1"/>
</dbReference>
<dbReference type="InterPro" id="IPR018982">
    <property type="entry name" value="RQC_domain"/>
</dbReference>
<dbReference type="SMART" id="SM00490">
    <property type="entry name" value="HELICc"/>
    <property type="match status" value="1"/>
</dbReference>
<evidence type="ECO:0000256" key="20">
    <source>
        <dbReference type="SAM" id="Coils"/>
    </source>
</evidence>
<keyword evidence="14" id="KW-0413">Isomerase</keyword>
<evidence type="ECO:0000256" key="18">
    <source>
        <dbReference type="ARBA" id="ARBA00049360"/>
    </source>
</evidence>
<dbReference type="GO" id="GO:0005694">
    <property type="term" value="C:chromosome"/>
    <property type="evidence" value="ECO:0007669"/>
    <property type="project" value="TreeGrafter"/>
</dbReference>
<dbReference type="NCBIfam" id="TIGR00614">
    <property type="entry name" value="recQ_fam"/>
    <property type="match status" value="1"/>
</dbReference>
<dbReference type="InterPro" id="IPR002464">
    <property type="entry name" value="DNA/RNA_helicase_DEAH_CS"/>
</dbReference>
<feature type="compositionally biased region" description="Acidic residues" evidence="21">
    <location>
        <begin position="1411"/>
        <end position="1427"/>
    </location>
</feature>
<dbReference type="GO" id="GO:0016787">
    <property type="term" value="F:hydrolase activity"/>
    <property type="evidence" value="ECO:0007669"/>
    <property type="project" value="UniProtKB-KW"/>
</dbReference>
<evidence type="ECO:0000256" key="16">
    <source>
        <dbReference type="ARBA" id="ARBA00034617"/>
    </source>
</evidence>
<dbReference type="CDD" id="cd17920">
    <property type="entry name" value="DEXHc_RecQ"/>
    <property type="match status" value="1"/>
</dbReference>
<evidence type="ECO:0000256" key="10">
    <source>
        <dbReference type="ARBA" id="ARBA00022833"/>
    </source>
</evidence>
<dbReference type="RefSeq" id="XP_013270886.1">
    <property type="nucleotide sequence ID" value="XM_013415432.1"/>
</dbReference>
<feature type="compositionally biased region" description="Basic and acidic residues" evidence="21">
    <location>
        <begin position="106"/>
        <end position="118"/>
    </location>
</feature>
<dbReference type="PROSITE" id="PS51194">
    <property type="entry name" value="HELICASE_CTER"/>
    <property type="match status" value="1"/>
</dbReference>
<feature type="compositionally biased region" description="Acidic residues" evidence="21">
    <location>
        <begin position="1256"/>
        <end position="1274"/>
    </location>
</feature>
<dbReference type="PROSITE" id="PS51192">
    <property type="entry name" value="HELICASE_ATP_BIND_1"/>
    <property type="match status" value="1"/>
</dbReference>
<evidence type="ECO:0000256" key="3">
    <source>
        <dbReference type="ARBA" id="ARBA00005446"/>
    </source>
</evidence>
<dbReference type="SUPFAM" id="SSF52540">
    <property type="entry name" value="P-loop containing nucleoside triphosphate hydrolases"/>
    <property type="match status" value="1"/>
</dbReference>
<feature type="compositionally biased region" description="Basic and acidic residues" evidence="21">
    <location>
        <begin position="240"/>
        <end position="251"/>
    </location>
</feature>
<feature type="compositionally biased region" description="Low complexity" evidence="21">
    <location>
        <begin position="1200"/>
        <end position="1213"/>
    </location>
</feature>
<dbReference type="GO" id="GO:0005737">
    <property type="term" value="C:cytoplasm"/>
    <property type="evidence" value="ECO:0007669"/>
    <property type="project" value="TreeGrafter"/>
</dbReference>
<dbReference type="GO" id="GO:0009378">
    <property type="term" value="F:four-way junction helicase activity"/>
    <property type="evidence" value="ECO:0007669"/>
    <property type="project" value="TreeGrafter"/>
</dbReference>
<dbReference type="InterPro" id="IPR002121">
    <property type="entry name" value="HRDC_dom"/>
</dbReference>
<dbReference type="GO" id="GO:0046872">
    <property type="term" value="F:metal ion binding"/>
    <property type="evidence" value="ECO:0007669"/>
    <property type="project" value="UniProtKB-KW"/>
</dbReference>
<evidence type="ECO:0000256" key="6">
    <source>
        <dbReference type="ARBA" id="ARBA00022741"/>
    </source>
</evidence>
<dbReference type="Pfam" id="PF00271">
    <property type="entry name" value="Helicase_C"/>
    <property type="match status" value="1"/>
</dbReference>
<dbReference type="SUPFAM" id="SSF47819">
    <property type="entry name" value="HRDC-like"/>
    <property type="match status" value="1"/>
</dbReference>
<keyword evidence="20" id="KW-0175">Coiled coil</keyword>
<dbReference type="InterPro" id="IPR010997">
    <property type="entry name" value="HRDC-like_sf"/>
</dbReference>
<comment type="catalytic activity">
    <reaction evidence="16">
        <text>Couples ATP hydrolysis with the unwinding of duplex DNA by translocating in the 3'-5' direction.</text>
        <dbReference type="EC" id="5.6.2.4"/>
    </reaction>
</comment>
<dbReference type="STRING" id="1442369.A0A0D2J424"/>
<dbReference type="SMART" id="SM00956">
    <property type="entry name" value="RQC"/>
    <property type="match status" value="1"/>
</dbReference>
<evidence type="ECO:0000256" key="2">
    <source>
        <dbReference type="ARBA" id="ARBA00004123"/>
    </source>
</evidence>
<dbReference type="FunFam" id="1.10.10.10:FF:000495">
    <property type="entry name" value="RecQ family helicase MusN"/>
    <property type="match status" value="1"/>
</dbReference>
<dbReference type="Pfam" id="PF00270">
    <property type="entry name" value="DEAD"/>
    <property type="match status" value="1"/>
</dbReference>
<dbReference type="GeneID" id="25295374"/>
<evidence type="ECO:0000256" key="13">
    <source>
        <dbReference type="ARBA" id="ARBA00023204"/>
    </source>
</evidence>
<dbReference type="InterPro" id="IPR036390">
    <property type="entry name" value="WH_DNA-bd_sf"/>
</dbReference>
<keyword evidence="13" id="KW-0234">DNA repair</keyword>
<dbReference type="InterPro" id="IPR036388">
    <property type="entry name" value="WH-like_DNA-bd_sf"/>
</dbReference>
<dbReference type="FunFam" id="3.40.50.300:FF:000340">
    <property type="entry name" value="Bloom syndrome, RecQ helicase"/>
    <property type="match status" value="1"/>
</dbReference>
<keyword evidence="7" id="KW-0227">DNA damage</keyword>
<dbReference type="Pfam" id="PF09382">
    <property type="entry name" value="RQC"/>
    <property type="match status" value="1"/>
</dbReference>
<accession>A0A0D2J424</accession>
<evidence type="ECO:0000259" key="23">
    <source>
        <dbReference type="PROSITE" id="PS51192"/>
    </source>
</evidence>
<evidence type="ECO:0000256" key="21">
    <source>
        <dbReference type="SAM" id="MobiDB-lite"/>
    </source>
</evidence>
<evidence type="ECO:0000256" key="11">
    <source>
        <dbReference type="ARBA" id="ARBA00022840"/>
    </source>
</evidence>
<organism evidence="25 26">
    <name type="scientific">Rhinocladiella mackenziei CBS 650.93</name>
    <dbReference type="NCBI Taxonomy" id="1442369"/>
    <lineage>
        <taxon>Eukaryota</taxon>
        <taxon>Fungi</taxon>
        <taxon>Dikarya</taxon>
        <taxon>Ascomycota</taxon>
        <taxon>Pezizomycotina</taxon>
        <taxon>Eurotiomycetes</taxon>
        <taxon>Chaetothyriomycetidae</taxon>
        <taxon>Chaetothyriales</taxon>
        <taxon>Herpotrichiellaceae</taxon>
        <taxon>Rhinocladiella</taxon>
    </lineage>
</organism>
<dbReference type="HOGENOM" id="CLU_001103_16_4_1"/>
<dbReference type="SMART" id="SM00487">
    <property type="entry name" value="DEXDc"/>
    <property type="match status" value="1"/>
</dbReference>
<evidence type="ECO:0000256" key="4">
    <source>
        <dbReference type="ARBA" id="ARBA00022705"/>
    </source>
</evidence>
<dbReference type="GO" id="GO:0005634">
    <property type="term" value="C:nucleus"/>
    <property type="evidence" value="ECO:0007669"/>
    <property type="project" value="UniProtKB-SubCell"/>
</dbReference>
<keyword evidence="26" id="KW-1185">Reference proteome</keyword>
<dbReference type="FunFam" id="3.40.50.300:FF:000537">
    <property type="entry name" value="Bloom syndrome RecQ-like helicase"/>
    <property type="match status" value="1"/>
</dbReference>
<evidence type="ECO:0000313" key="26">
    <source>
        <dbReference type="Proteomes" id="UP000053617"/>
    </source>
</evidence>
<dbReference type="OrthoDB" id="10261556at2759"/>
<dbReference type="Proteomes" id="UP000053617">
    <property type="component" value="Unassembled WGS sequence"/>
</dbReference>
<comment type="cofactor">
    <cofactor evidence="1">
        <name>Zn(2+)</name>
        <dbReference type="ChEBI" id="CHEBI:29105"/>
    </cofactor>
</comment>
<dbReference type="PROSITE" id="PS50967">
    <property type="entry name" value="HRDC"/>
    <property type="match status" value="1"/>
</dbReference>
<dbReference type="InterPro" id="IPR032284">
    <property type="entry name" value="RecQ_Zn-bd"/>
</dbReference>
<protein>
    <recommendedName>
        <fullName evidence="19">RecQ-like DNA helicase BLM</fullName>
        <ecNumber evidence="17">5.6.2.4</ecNumber>
    </recommendedName>
</protein>
<feature type="region of interest" description="Disordered" evidence="21">
    <location>
        <begin position="92"/>
        <end position="152"/>
    </location>
</feature>
<evidence type="ECO:0000256" key="5">
    <source>
        <dbReference type="ARBA" id="ARBA00022723"/>
    </source>
</evidence>
<dbReference type="Gene3D" id="1.10.10.10">
    <property type="entry name" value="Winged helix-like DNA-binding domain superfamily/Winged helix DNA-binding domain"/>
    <property type="match status" value="1"/>
</dbReference>
<name>A0A0D2J424_9EURO</name>
<sequence>MARLQLAPQLPPRTKLLTQLNDSHGLPTPGPSRSLEEQKPTSGRASPKAESPSISRQALPPRTPLTDLDDIQFDDSHGIFDIDEIDLTGDITTSSFGEFGPPTRLWCEDSASRVDPLPKKRGKKRKSEEYQSDLLSPQSSRSTTKRVLKDTMVTVSPFRGSAKQATEEQDVQEEISLTQTMIRAKTKAPSLEDDFPDLDVEGRNRDEVELELVNQHFNKSHIRPPTRQNRSQKARNIVSHSDDGEKIDPVPKLKPTTPARTRFGDRFRPQSDSSVRHSDRKGSPLRSSNQAVVSKTSQSPPKSEFRRIIQDADYPPSPKLAPNFKSSGSSAEQCGPLTREQTHIVTKFAEEGHDQLQCLLQQLEQSKRAIRIEMLDEMCDSGVASDHLKEMNKTIENQIATTAQLLKEHASISKLRDQRKRMLERRNELEEAGHEIDPDDPQNVLASICMDIRRIKVDIDTREVLIFKLLEQVGVSTNRSVTERASLQYNSLRPPVDNVPLQKVLVASTQKAPQQISATTEDQDAKEFAHLSTQSVVQTPFAKRFDPANIVPCPCPQRSSPKPEPNFAHGDAEDGTKTSPRTMRSPPREFSFDDDFEDDMDDEEMCKIAEEFEQNLPTFSVESPSRRERVALSEVSDNIRRISPKKQISTQGTLSNSAVMQHPWSKDVASALRKRFHLHGFRHNQLEAINATLSGKDAFVLMPTGGGKSLCYQLPSIVQSGRTHGVTVVVSPLLSLMQDQVDHLQKLNIQAYLVNGDTTSEHRRYVFTALRASKPEEYIQLLYVTPEMLSKSQAMCQTLQDLYRRGLLARIVIDEAHCVSQWGHDFRPDYKALGEVRSQFKDVPVMALTATATENVKIDVMHNLGMDNSEVFTQSFNRPNLTYEVRHKGKSYEVLDSIAQTIKSSYRGQAGIVYCLSRKNCEQVAKQLRDKYKIHARHYHAGLTSEERVDIQKRWQAGEFNVIVATIAFGMGIDKPDVRFVIHHTIPKSLEGYYQETGRAGRDGKKSGCYLYYGYGDTTSLKRMIEEGDGKWEQKERQKQLLRNVVQFCENRSDCRRVQVLAYFNEHFRREECQNGCDNCNSTSAFETHDFSEHARNAIQLVKKIHHDKVTVLHCVDIYRGGKNKKMSELKHDELDEYGLGADLARGDVERLFYRLITEDALAQDNKVNNSGFAVQYIKLGPKCDDFERGRRPLKLQILTSPAGKPKAKATTPKSRKKAGTGVRAAVDDYPASTNVSSPVQARSRRKLVRGQLNDSSDEEFMNQNDEDEDEDMFEPARQPTTRRPPERNKVGPPITADPTMAPLDNIHRHILEDFVEKAKSDIERIVIAKSLRQKPVSDRVLREIAISFPRNEEDLKQATGMNTERFKIFGPVLLRLITTAYNNYQAMKAAQEDQHGDPNDRAVVEISDDEAEEEMLTESDVDLDDPESSHYFSVADEVGQFNEKDPNLPE</sequence>
<gene>
    <name evidence="25" type="ORF">Z518_07303</name>
</gene>